<reference evidence="3" key="1">
    <citation type="submission" date="2017-02" db="UniProtKB">
        <authorList>
            <consortium name="WormBaseParasite"/>
        </authorList>
    </citation>
    <scope>IDENTIFICATION</scope>
</reference>
<gene>
    <name evidence="1" type="ORF">EVEC_LOCUS2141</name>
</gene>
<dbReference type="AlphaFoldDB" id="A0A0N4UXZ5"/>
<dbReference type="WBParaSite" id="EVEC_0000243301-mRNA-1">
    <property type="protein sequence ID" value="EVEC_0000243301-mRNA-1"/>
    <property type="gene ID" value="EVEC_0000243301"/>
</dbReference>
<organism evidence="3">
    <name type="scientific">Enterobius vermicularis</name>
    <name type="common">Human pinworm</name>
    <dbReference type="NCBI Taxonomy" id="51028"/>
    <lineage>
        <taxon>Eukaryota</taxon>
        <taxon>Metazoa</taxon>
        <taxon>Ecdysozoa</taxon>
        <taxon>Nematoda</taxon>
        <taxon>Chromadorea</taxon>
        <taxon>Rhabditida</taxon>
        <taxon>Spirurina</taxon>
        <taxon>Oxyuridomorpha</taxon>
        <taxon>Oxyuroidea</taxon>
        <taxon>Oxyuridae</taxon>
        <taxon>Enterobius</taxon>
    </lineage>
</organism>
<accession>A0A0N4UXZ5</accession>
<sequence>MSLNSAVAYTVHPFSVDCGINMKLEDYAIDSSNPADVVTAAEVRHAMFGTRGSICFSTIVWLQRFWIDICRL</sequence>
<evidence type="ECO:0000313" key="3">
    <source>
        <dbReference type="WBParaSite" id="EVEC_0000243301-mRNA-1"/>
    </source>
</evidence>
<evidence type="ECO:0000313" key="1">
    <source>
        <dbReference type="EMBL" id="VDD86998.1"/>
    </source>
</evidence>
<reference evidence="1 2" key="2">
    <citation type="submission" date="2018-10" db="EMBL/GenBank/DDBJ databases">
        <authorList>
            <consortium name="Pathogen Informatics"/>
        </authorList>
    </citation>
    <scope>NUCLEOTIDE SEQUENCE [LARGE SCALE GENOMIC DNA]</scope>
</reference>
<protein>
    <submittedName>
        <fullName evidence="1 3">Uncharacterized protein</fullName>
    </submittedName>
</protein>
<dbReference type="Proteomes" id="UP000274131">
    <property type="component" value="Unassembled WGS sequence"/>
</dbReference>
<name>A0A0N4UXZ5_ENTVE</name>
<evidence type="ECO:0000313" key="2">
    <source>
        <dbReference type="Proteomes" id="UP000274131"/>
    </source>
</evidence>
<dbReference type="EMBL" id="UXUI01007325">
    <property type="protein sequence ID" value="VDD86998.1"/>
    <property type="molecule type" value="Genomic_DNA"/>
</dbReference>
<proteinExistence type="predicted"/>
<keyword evidence="2" id="KW-1185">Reference proteome</keyword>